<protein>
    <submittedName>
        <fullName evidence="2">DUF2752 domain-containing protein</fullName>
    </submittedName>
</protein>
<accession>A0ABT3FZH0</accession>
<proteinExistence type="predicted"/>
<dbReference type="EMBL" id="JAPDDR010000001">
    <property type="protein sequence ID" value="MCW1912365.1"/>
    <property type="molecule type" value="Genomic_DNA"/>
</dbReference>
<name>A0ABT3FZH0_9BACT</name>
<evidence type="ECO:0000256" key="1">
    <source>
        <dbReference type="SAM" id="Phobius"/>
    </source>
</evidence>
<keyword evidence="1" id="KW-0812">Transmembrane</keyword>
<feature type="transmembrane region" description="Helical" evidence="1">
    <location>
        <begin position="68"/>
        <end position="88"/>
    </location>
</feature>
<reference evidence="2" key="1">
    <citation type="submission" date="2022-10" db="EMBL/GenBank/DDBJ databases">
        <title>Luteolibacter sp. GHJ8, whole genome shotgun sequencing project.</title>
        <authorList>
            <person name="Zhao G."/>
            <person name="Shen L."/>
        </authorList>
    </citation>
    <scope>NUCLEOTIDE SEQUENCE</scope>
    <source>
        <strain evidence="2">GHJ8</strain>
    </source>
</reference>
<evidence type="ECO:0000313" key="3">
    <source>
        <dbReference type="Proteomes" id="UP001165653"/>
    </source>
</evidence>
<organism evidence="2 3">
    <name type="scientific">Luteolibacter rhizosphaerae</name>
    <dbReference type="NCBI Taxonomy" id="2989719"/>
    <lineage>
        <taxon>Bacteria</taxon>
        <taxon>Pseudomonadati</taxon>
        <taxon>Verrucomicrobiota</taxon>
        <taxon>Verrucomicrobiia</taxon>
        <taxon>Verrucomicrobiales</taxon>
        <taxon>Verrucomicrobiaceae</taxon>
        <taxon>Luteolibacter</taxon>
    </lineage>
</organism>
<dbReference type="InterPro" id="IPR021215">
    <property type="entry name" value="DUF2752"/>
</dbReference>
<dbReference type="Pfam" id="PF10825">
    <property type="entry name" value="DUF2752"/>
    <property type="match status" value="1"/>
</dbReference>
<comment type="caution">
    <text evidence="2">The sequence shown here is derived from an EMBL/GenBank/DDBJ whole genome shotgun (WGS) entry which is preliminary data.</text>
</comment>
<dbReference type="RefSeq" id="WP_264510684.1">
    <property type="nucleotide sequence ID" value="NZ_JAPDDR010000001.1"/>
</dbReference>
<gene>
    <name evidence="2" type="ORF">OJ996_02190</name>
</gene>
<sequence length="133" mass="14679">MKIRRPWTLLAVAGALGFLILKFTVRTWSAAMPPCSFRSMTGLYCPGCGGTRSAKGLLRGNLGQALEMNPLVVVLFLAGCSLLGLAVWREWRRPQGGMPLIPGWFAWTLASLVVVFGLVRNLPWWPFTLLVPH</sequence>
<keyword evidence="1" id="KW-1133">Transmembrane helix</keyword>
<dbReference type="Proteomes" id="UP001165653">
    <property type="component" value="Unassembled WGS sequence"/>
</dbReference>
<keyword evidence="3" id="KW-1185">Reference proteome</keyword>
<keyword evidence="1" id="KW-0472">Membrane</keyword>
<feature type="transmembrane region" description="Helical" evidence="1">
    <location>
        <begin position="100"/>
        <end position="119"/>
    </location>
</feature>
<evidence type="ECO:0000313" key="2">
    <source>
        <dbReference type="EMBL" id="MCW1912365.1"/>
    </source>
</evidence>